<keyword evidence="2" id="KW-1185">Reference proteome</keyword>
<name>A0A286A6M6_9SPHI</name>
<dbReference type="OrthoDB" id="960317at2"/>
<reference evidence="2" key="1">
    <citation type="submission" date="2017-09" db="EMBL/GenBank/DDBJ databases">
        <authorList>
            <person name="Varghese N."/>
            <person name="Submissions S."/>
        </authorList>
    </citation>
    <scope>NUCLEOTIDE SEQUENCE [LARGE SCALE GENOMIC DNA]</scope>
    <source>
        <strain evidence="2">CGMCC 1.12803</strain>
    </source>
</reference>
<dbReference type="Proteomes" id="UP000219281">
    <property type="component" value="Unassembled WGS sequence"/>
</dbReference>
<dbReference type="EMBL" id="OCMT01000003">
    <property type="protein sequence ID" value="SOD17555.1"/>
    <property type="molecule type" value="Genomic_DNA"/>
</dbReference>
<sequence length="204" mass="22219">MKNIIALFFSIIFISACKKDEPAEKADLYPAQPLVTASSSAIAVFHQPIAYYQMYVYRYEPSTGLWTNRIAGHFSTISAADPSFIGFGNPNVLDSGAPMFDMVRLYSAYTGTTNIKTVGINVDQVLQFFPDYEGAKTGIVKVKTQDVVLRKSTAGQTITIGMSGGGTYDETSKVMDLKITFNEAAIGGTTRTFDYKLSPTALTL</sequence>
<accession>A0A286A6M6</accession>
<protein>
    <submittedName>
        <fullName evidence="1">Uncharacterized protein</fullName>
    </submittedName>
</protein>
<gene>
    <name evidence="1" type="ORF">SAMN06297358_2575</name>
</gene>
<proteinExistence type="predicted"/>
<dbReference type="AlphaFoldDB" id="A0A286A6M6"/>
<organism evidence="1 2">
    <name type="scientific">Pedobacter xixiisoli</name>
    <dbReference type="NCBI Taxonomy" id="1476464"/>
    <lineage>
        <taxon>Bacteria</taxon>
        <taxon>Pseudomonadati</taxon>
        <taxon>Bacteroidota</taxon>
        <taxon>Sphingobacteriia</taxon>
        <taxon>Sphingobacteriales</taxon>
        <taxon>Sphingobacteriaceae</taxon>
        <taxon>Pedobacter</taxon>
    </lineage>
</organism>
<dbReference type="PROSITE" id="PS51257">
    <property type="entry name" value="PROKAR_LIPOPROTEIN"/>
    <property type="match status" value="1"/>
</dbReference>
<dbReference type="RefSeq" id="WP_097132423.1">
    <property type="nucleotide sequence ID" value="NZ_OCMT01000003.1"/>
</dbReference>
<evidence type="ECO:0000313" key="2">
    <source>
        <dbReference type="Proteomes" id="UP000219281"/>
    </source>
</evidence>
<evidence type="ECO:0000313" key="1">
    <source>
        <dbReference type="EMBL" id="SOD17555.1"/>
    </source>
</evidence>